<organism evidence="2 3">
    <name type="scientific">Hafnia psychrotolerans</name>
    <dbReference type="NCBI Taxonomy" id="1477018"/>
    <lineage>
        <taxon>Bacteria</taxon>
        <taxon>Pseudomonadati</taxon>
        <taxon>Pseudomonadota</taxon>
        <taxon>Gammaproteobacteria</taxon>
        <taxon>Enterobacterales</taxon>
        <taxon>Hafniaceae</taxon>
        <taxon>Hafnia</taxon>
    </lineage>
</organism>
<accession>A0ABQ1FST8</accession>
<keyword evidence="3" id="KW-1185">Reference proteome</keyword>
<dbReference type="Pfam" id="PF13503">
    <property type="entry name" value="DUF4123"/>
    <property type="match status" value="1"/>
</dbReference>
<protein>
    <recommendedName>
        <fullName evidence="1">DUF4123 domain-containing protein</fullName>
    </recommendedName>
</protein>
<evidence type="ECO:0000313" key="2">
    <source>
        <dbReference type="EMBL" id="GGA29635.1"/>
    </source>
</evidence>
<dbReference type="EMBL" id="BMFZ01000001">
    <property type="protein sequence ID" value="GGA29635.1"/>
    <property type="molecule type" value="Genomic_DNA"/>
</dbReference>
<gene>
    <name evidence="2" type="ORF">GCM10011328_00110</name>
</gene>
<dbReference type="Proteomes" id="UP000627464">
    <property type="component" value="Unassembled WGS sequence"/>
</dbReference>
<feature type="domain" description="DUF4123" evidence="1">
    <location>
        <begin position="28"/>
        <end position="150"/>
    </location>
</feature>
<comment type="caution">
    <text evidence="2">The sequence shown here is derived from an EMBL/GenBank/DDBJ whole genome shotgun (WGS) entry which is preliminary data.</text>
</comment>
<evidence type="ECO:0000313" key="3">
    <source>
        <dbReference type="Proteomes" id="UP000627464"/>
    </source>
</evidence>
<reference evidence="3" key="1">
    <citation type="journal article" date="2019" name="Int. J. Syst. Evol. Microbiol.">
        <title>The Global Catalogue of Microorganisms (GCM) 10K type strain sequencing project: providing services to taxonomists for standard genome sequencing and annotation.</title>
        <authorList>
            <consortium name="The Broad Institute Genomics Platform"/>
            <consortium name="The Broad Institute Genome Sequencing Center for Infectious Disease"/>
            <person name="Wu L."/>
            <person name="Ma J."/>
        </authorList>
    </citation>
    <scope>NUCLEOTIDE SEQUENCE [LARGE SCALE GENOMIC DNA]</scope>
    <source>
        <strain evidence="3">CGMCC 1.12806</strain>
    </source>
</reference>
<evidence type="ECO:0000259" key="1">
    <source>
        <dbReference type="Pfam" id="PF13503"/>
    </source>
</evidence>
<sequence>MMTDTGATWIKQAEALCTAAGQNYVDVLVDQAGTEQPLQNALRQLSPAIRWFALFDDTPEAGTAEYSPILMRLHFSVSNHRGWLEQLVEHFAGTPRLMLLISPLSFDLLCRHLQALSQVHWEEQTGLLRYYDNRIFAPLFEHVLTPEQQAAFTNIALFWSWRNRDGDPTWKAGTWLPERVLADEPEMSRVNDTQVEMMGCISDAEALRKELPAPDMTREAHFARCMALAMRANEAGYLGSLLNFKE</sequence>
<proteinExistence type="predicted"/>
<dbReference type="InterPro" id="IPR025391">
    <property type="entry name" value="DUF4123"/>
</dbReference>
<name>A0ABQ1FST8_9GAMM</name>
<dbReference type="RefSeq" id="WP_229746310.1">
    <property type="nucleotide sequence ID" value="NZ_BMFZ01000001.1"/>
</dbReference>